<dbReference type="EMBL" id="QRCM01000001">
    <property type="protein sequence ID" value="TXG90309.1"/>
    <property type="molecule type" value="Genomic_DNA"/>
</dbReference>
<organism evidence="1 2">
    <name type="scientific">Rhodococcus rhodnii</name>
    <dbReference type="NCBI Taxonomy" id="38312"/>
    <lineage>
        <taxon>Bacteria</taxon>
        <taxon>Bacillati</taxon>
        <taxon>Actinomycetota</taxon>
        <taxon>Actinomycetes</taxon>
        <taxon>Mycobacteriales</taxon>
        <taxon>Nocardiaceae</taxon>
        <taxon>Rhodococcus</taxon>
    </lineage>
</organism>
<evidence type="ECO:0000313" key="1">
    <source>
        <dbReference type="EMBL" id="TXG90309.1"/>
    </source>
</evidence>
<reference evidence="1 2" key="1">
    <citation type="submission" date="2018-07" db="EMBL/GenBank/DDBJ databases">
        <title>Genome sequence of Rhodococcus rhodnii ATCC 35071 from Rhodnius prolixus.</title>
        <authorList>
            <person name="Patel V."/>
            <person name="Vogel K.J."/>
        </authorList>
    </citation>
    <scope>NUCLEOTIDE SEQUENCE [LARGE SCALE GENOMIC DNA]</scope>
    <source>
        <strain evidence="1 2">ATCC 35071</strain>
    </source>
</reference>
<name>A0A6P2CC30_9NOCA</name>
<dbReference type="RefSeq" id="WP_010836788.1">
    <property type="nucleotide sequence ID" value="NZ_QRCM01000001.1"/>
</dbReference>
<evidence type="ECO:0000313" key="2">
    <source>
        <dbReference type="Proteomes" id="UP000471120"/>
    </source>
</evidence>
<accession>A0A6P2CC30</accession>
<dbReference type="Proteomes" id="UP000471120">
    <property type="component" value="Unassembled WGS sequence"/>
</dbReference>
<proteinExistence type="predicted"/>
<comment type="caution">
    <text evidence="1">The sequence shown here is derived from an EMBL/GenBank/DDBJ whole genome shotgun (WGS) entry which is preliminary data.</text>
</comment>
<protein>
    <submittedName>
        <fullName evidence="1">Uncharacterized protein</fullName>
    </submittedName>
</protein>
<dbReference type="AlphaFoldDB" id="A0A6P2CC30"/>
<sequence length="67" mass="7537">MTQCAQQLLVRHAGGEQLFDTTTFTVDDKSAVLLVFSDPGRKLCIAAFNREFWIAAEFVEREEVDDG</sequence>
<gene>
    <name evidence="1" type="ORF">DW322_08830</name>
</gene>